<keyword evidence="2 6" id="KW-0479">Metal-binding</keyword>
<dbReference type="PROSITE" id="PS51379">
    <property type="entry name" value="4FE4S_FER_2"/>
    <property type="match status" value="2"/>
</dbReference>
<dbReference type="EMBL" id="LNQN01000001">
    <property type="protein sequence ID" value="KSU84575.1"/>
    <property type="molecule type" value="Genomic_DNA"/>
</dbReference>
<feature type="domain" description="4Fe-4S ferredoxin-type" evidence="7">
    <location>
        <begin position="60"/>
        <end position="84"/>
    </location>
</feature>
<comment type="cofactor">
    <cofactor evidence="6">
        <name>[4Fe-4S] cluster</name>
        <dbReference type="ChEBI" id="CHEBI:49883"/>
    </cofactor>
    <text evidence="6">Binds 2 [4Fe-4S] clusters.</text>
</comment>
<dbReference type="SUPFAM" id="SSF54862">
    <property type="entry name" value="4Fe-4S ferredoxins"/>
    <property type="match status" value="1"/>
</dbReference>
<comment type="catalytic activity">
    <reaction evidence="6">
        <text>glycolate + A = glyoxylate + AH2</text>
        <dbReference type="Rhea" id="RHEA:21264"/>
        <dbReference type="ChEBI" id="CHEBI:13193"/>
        <dbReference type="ChEBI" id="CHEBI:17499"/>
        <dbReference type="ChEBI" id="CHEBI:29805"/>
        <dbReference type="ChEBI" id="CHEBI:36655"/>
        <dbReference type="EC" id="1.1.99.14"/>
    </reaction>
</comment>
<dbReference type="InterPro" id="IPR017896">
    <property type="entry name" value="4Fe4S_Fe-S-bd"/>
</dbReference>
<comment type="function">
    <text evidence="6">Component of a complex that catalyzes the oxidation of glycolate to glyoxylate.</text>
</comment>
<dbReference type="InterPro" id="IPR012257">
    <property type="entry name" value="Glc_ox_4Fe-4S"/>
</dbReference>
<comment type="catalytic activity">
    <reaction evidence="6">
        <text>(R)-lactate + A = pyruvate + AH2</text>
        <dbReference type="Rhea" id="RHEA:15089"/>
        <dbReference type="ChEBI" id="CHEBI:13193"/>
        <dbReference type="ChEBI" id="CHEBI:15361"/>
        <dbReference type="ChEBI" id="CHEBI:16004"/>
        <dbReference type="ChEBI" id="CHEBI:17499"/>
    </reaction>
</comment>
<dbReference type="PANTHER" id="PTHR32479:SF17">
    <property type="entry name" value="GLYCOLATE OXIDASE IRON-SULFUR SUBUNIT"/>
    <property type="match status" value="1"/>
</dbReference>
<evidence type="ECO:0000313" key="8">
    <source>
        <dbReference type="EMBL" id="KSU84575.1"/>
    </source>
</evidence>
<evidence type="ECO:0000256" key="6">
    <source>
        <dbReference type="PIRNR" id="PIRNR000139"/>
    </source>
</evidence>
<gene>
    <name evidence="8" type="ORF">AS030_03250</name>
</gene>
<dbReference type="Pfam" id="PF13183">
    <property type="entry name" value="Fer4_8"/>
    <property type="match status" value="1"/>
</dbReference>
<keyword evidence="9" id="KW-1185">Reference proteome</keyword>
<dbReference type="OrthoDB" id="9770306at2"/>
<dbReference type="PANTHER" id="PTHR32479">
    <property type="entry name" value="GLYCOLATE OXIDASE IRON-SULFUR SUBUNIT"/>
    <property type="match status" value="1"/>
</dbReference>
<evidence type="ECO:0000256" key="5">
    <source>
        <dbReference type="ARBA" id="ARBA00023014"/>
    </source>
</evidence>
<dbReference type="PROSITE" id="PS00198">
    <property type="entry name" value="4FE4S_FER_1"/>
    <property type="match status" value="1"/>
</dbReference>
<dbReference type="GO" id="GO:0046872">
    <property type="term" value="F:metal ion binding"/>
    <property type="evidence" value="ECO:0007669"/>
    <property type="project" value="UniProtKB-UniRule"/>
</dbReference>
<evidence type="ECO:0000256" key="1">
    <source>
        <dbReference type="ARBA" id="ARBA00022485"/>
    </source>
</evidence>
<dbReference type="EC" id="1.1.99.14" evidence="6"/>
<keyword evidence="5 6" id="KW-0411">Iron-sulfur</keyword>
<evidence type="ECO:0000256" key="3">
    <source>
        <dbReference type="ARBA" id="ARBA00022737"/>
    </source>
</evidence>
<evidence type="ECO:0000256" key="4">
    <source>
        <dbReference type="ARBA" id="ARBA00023004"/>
    </source>
</evidence>
<keyword evidence="6" id="KW-0249">Electron transport</keyword>
<evidence type="ECO:0000259" key="7">
    <source>
        <dbReference type="PROSITE" id="PS51379"/>
    </source>
</evidence>
<dbReference type="RefSeq" id="WP_061968342.1">
    <property type="nucleotide sequence ID" value="NZ_FMAV01000001.1"/>
</dbReference>
<keyword evidence="3" id="KW-0677">Repeat</keyword>
<comment type="caution">
    <text evidence="8">The sequence shown here is derived from an EMBL/GenBank/DDBJ whole genome shotgun (WGS) entry which is preliminary data.</text>
</comment>
<keyword evidence="4 6" id="KW-0408">Iron</keyword>
<keyword evidence="1 6" id="KW-0004">4Fe-4S</keyword>
<organism evidence="8 9">
    <name type="scientific">Fictibacillus enclensis</name>
    <dbReference type="NCBI Taxonomy" id="1017270"/>
    <lineage>
        <taxon>Bacteria</taxon>
        <taxon>Bacillati</taxon>
        <taxon>Bacillota</taxon>
        <taxon>Bacilli</taxon>
        <taxon>Bacillales</taxon>
        <taxon>Fictibacillaceae</taxon>
        <taxon>Fictibacillus</taxon>
    </lineage>
</organism>
<protein>
    <recommendedName>
        <fullName evidence="6">Glycolate oxidase iron-sulfur subunit</fullName>
        <ecNumber evidence="6">1.1.99.14</ecNumber>
    </recommendedName>
</protein>
<sequence>MSEAANRLKKQLHYEKTFDCVQCGYCLPACPTYETMGKETHSPRGRINLVKMVAEGKSSVENMREPIEKCLGCRACQTVCPTNVQYGEILEGAKSVLEDHEKKTKKQQVTEDFIFNGLFPSRKWMNAIGNATWFYQKTGLQAIARKSGMTAMAPLHLDKFEAVLPKVASPFERRNSPRLVKAKRNPKMRVGFVSGCVMDSMFHQTNKNTIELLSRAGAEVVIPKAQTCCGALHAHTGKLEEARQLAKQNIEVFEKENVNYIVNNAGGCGAMLFEYDHLLKDEPDWNRRAEQFSKKSRDVTVVLTELDGLEFRHSMNERVTYQSSCHMTHVQKVTSEPLALLEGIPGITYREMAGYDRCCGSAGIYNIVNYEDSMEILDVKMEKTRRTKADTIVTTNPGCLLQMKLGIQRAGLEKEVRAVHLVDFLMEADPQPKEPRK</sequence>
<proteinExistence type="predicted"/>
<dbReference type="GO" id="GO:0019154">
    <property type="term" value="F:glycolate dehydrogenase activity"/>
    <property type="evidence" value="ECO:0007669"/>
    <property type="project" value="UniProtKB-EC"/>
</dbReference>
<evidence type="ECO:0000313" key="9">
    <source>
        <dbReference type="Proteomes" id="UP000054099"/>
    </source>
</evidence>
<dbReference type="InterPro" id="IPR009051">
    <property type="entry name" value="Helical_ferredxn"/>
</dbReference>
<feature type="domain" description="4Fe-4S ferredoxin-type" evidence="7">
    <location>
        <begin position="10"/>
        <end position="41"/>
    </location>
</feature>
<dbReference type="Gene3D" id="1.10.1060.10">
    <property type="entry name" value="Alpha-helical ferredoxin"/>
    <property type="match status" value="1"/>
</dbReference>
<reference evidence="8 9" key="1">
    <citation type="journal article" date="2014" name="Antonie Van Leeuwenhoek">
        <title>Fictibacillus enclensis sp. nov., isolated from marine sediment.</title>
        <authorList>
            <person name="Dastager S.G."/>
            <person name="Mawlankar R."/>
            <person name="Srinivasan K."/>
            <person name="Tang S.K."/>
            <person name="Lee J.C."/>
            <person name="Ramana V.V."/>
            <person name="Shouche Y.S."/>
        </authorList>
    </citation>
    <scope>NUCLEOTIDE SEQUENCE [LARGE SCALE GENOMIC DNA]</scope>
    <source>
        <strain evidence="8 9">NIO-1003</strain>
    </source>
</reference>
<dbReference type="AlphaFoldDB" id="A0A0V8JBQ0"/>
<dbReference type="GO" id="GO:0051539">
    <property type="term" value="F:4 iron, 4 sulfur cluster binding"/>
    <property type="evidence" value="ECO:0007669"/>
    <property type="project" value="UniProtKB-UniRule"/>
</dbReference>
<keyword evidence="6" id="KW-0813">Transport</keyword>
<accession>A0A0V8JBQ0</accession>
<dbReference type="Pfam" id="PF02754">
    <property type="entry name" value="CCG"/>
    <property type="match status" value="2"/>
</dbReference>
<dbReference type="InterPro" id="IPR004017">
    <property type="entry name" value="Cys_rich_dom"/>
</dbReference>
<dbReference type="InterPro" id="IPR017900">
    <property type="entry name" value="4Fe4S_Fe_S_CS"/>
</dbReference>
<name>A0A0V8JBQ0_9BACL</name>
<dbReference type="Proteomes" id="UP000054099">
    <property type="component" value="Unassembled WGS sequence"/>
</dbReference>
<dbReference type="PIRSF" id="PIRSF000139">
    <property type="entry name" value="Glc_ox_4Fe-4S"/>
    <property type="match status" value="1"/>
</dbReference>
<evidence type="ECO:0000256" key="2">
    <source>
        <dbReference type="ARBA" id="ARBA00022723"/>
    </source>
</evidence>